<dbReference type="AlphaFoldDB" id="A0AAU9PKF9"/>
<reference evidence="1 2" key="1">
    <citation type="submission" date="2022-01" db="EMBL/GenBank/DDBJ databases">
        <authorList>
            <person name="Xiong W."/>
            <person name="Schranz E."/>
        </authorList>
    </citation>
    <scope>NUCLEOTIDE SEQUENCE [LARGE SCALE GENOMIC DNA]</scope>
</reference>
<keyword evidence="2" id="KW-1185">Reference proteome</keyword>
<comment type="caution">
    <text evidence="1">The sequence shown here is derived from an EMBL/GenBank/DDBJ whole genome shotgun (WGS) entry which is preliminary data.</text>
</comment>
<evidence type="ECO:0008006" key="3">
    <source>
        <dbReference type="Google" id="ProtNLM"/>
    </source>
</evidence>
<dbReference type="Proteomes" id="UP001157418">
    <property type="component" value="Unassembled WGS sequence"/>
</dbReference>
<dbReference type="InterPro" id="IPR012340">
    <property type="entry name" value="NA-bd_OB-fold"/>
</dbReference>
<gene>
    <name evidence="1" type="ORF">LVIROSA_LOCUS35622</name>
</gene>
<protein>
    <recommendedName>
        <fullName evidence="3">Replication factor A C-terminal domain-containing protein</fullName>
    </recommendedName>
</protein>
<evidence type="ECO:0000313" key="2">
    <source>
        <dbReference type="Proteomes" id="UP001157418"/>
    </source>
</evidence>
<name>A0AAU9PKF9_9ASTR</name>
<accession>A0AAU9PKF9</accession>
<dbReference type="Gene3D" id="2.40.50.140">
    <property type="entry name" value="Nucleic acid-binding proteins"/>
    <property type="match status" value="1"/>
</dbReference>
<dbReference type="EMBL" id="CAKMRJ010005634">
    <property type="protein sequence ID" value="CAH1450186.1"/>
    <property type="molecule type" value="Genomic_DNA"/>
</dbReference>
<sequence>MQQSTGHSVSVDEAYHSSIQPNALTLMLQVVGSTWLNNFLGMKHNNYFLWYSKVKFQREYSRSGAIRELGHRGKDEKENDEARLLQDHLKIFHLNPIVICKRVKVVIRVHDETGSASFMLFDRHVKDIDQGCHIIPNEFKSLGNRKFVFKVHISKFNIEKNYLSYTFHKLTDDESIVVEVFKRSPSYEQESIHVDGTPITKSYKEKSDSVDVDNVDVVNRECVTRTM</sequence>
<organism evidence="1 2">
    <name type="scientific">Lactuca virosa</name>
    <dbReference type="NCBI Taxonomy" id="75947"/>
    <lineage>
        <taxon>Eukaryota</taxon>
        <taxon>Viridiplantae</taxon>
        <taxon>Streptophyta</taxon>
        <taxon>Embryophyta</taxon>
        <taxon>Tracheophyta</taxon>
        <taxon>Spermatophyta</taxon>
        <taxon>Magnoliopsida</taxon>
        <taxon>eudicotyledons</taxon>
        <taxon>Gunneridae</taxon>
        <taxon>Pentapetalae</taxon>
        <taxon>asterids</taxon>
        <taxon>campanulids</taxon>
        <taxon>Asterales</taxon>
        <taxon>Asteraceae</taxon>
        <taxon>Cichorioideae</taxon>
        <taxon>Cichorieae</taxon>
        <taxon>Lactucinae</taxon>
        <taxon>Lactuca</taxon>
    </lineage>
</organism>
<evidence type="ECO:0000313" key="1">
    <source>
        <dbReference type="EMBL" id="CAH1450186.1"/>
    </source>
</evidence>
<proteinExistence type="predicted"/>